<dbReference type="SUPFAM" id="SSF50985">
    <property type="entry name" value="RCC1/BLIP-II"/>
    <property type="match status" value="1"/>
</dbReference>
<name>A0ABR2GPB7_9EUKA</name>
<evidence type="ECO:0000313" key="2">
    <source>
        <dbReference type="Proteomes" id="UP001470230"/>
    </source>
</evidence>
<accession>A0ABR2GPB7</accession>
<dbReference type="InterPro" id="IPR009091">
    <property type="entry name" value="RCC1/BLIP-II"/>
</dbReference>
<dbReference type="Pfam" id="PF13540">
    <property type="entry name" value="RCC1_2"/>
    <property type="match status" value="1"/>
</dbReference>
<sequence>MYNLLGKFGKPVIFPPLNSSLDSSSLLSYSVYFDHTVLVTRGGSLLGIGDNNDGQISSSLMKTKISQFSEFSIKDSSLRYQLSAVLIALFTCFQKSVAMEGSLSTAIKGGDPVFLEIGDVEPISLFGGCFHAAAISDKDEDDFINL</sequence>
<gene>
    <name evidence="1" type="ORF">M9Y10_040582</name>
</gene>
<comment type="caution">
    <text evidence="1">The sequence shown here is derived from an EMBL/GenBank/DDBJ whole genome shotgun (WGS) entry which is preliminary data.</text>
</comment>
<organism evidence="1 2">
    <name type="scientific">Tritrichomonas musculus</name>
    <dbReference type="NCBI Taxonomy" id="1915356"/>
    <lineage>
        <taxon>Eukaryota</taxon>
        <taxon>Metamonada</taxon>
        <taxon>Parabasalia</taxon>
        <taxon>Tritrichomonadida</taxon>
        <taxon>Tritrichomonadidae</taxon>
        <taxon>Tritrichomonas</taxon>
    </lineage>
</organism>
<protein>
    <submittedName>
        <fullName evidence="1">Uncharacterized protein</fullName>
    </submittedName>
</protein>
<evidence type="ECO:0000313" key="1">
    <source>
        <dbReference type="EMBL" id="KAK8835762.1"/>
    </source>
</evidence>
<reference evidence="1 2" key="1">
    <citation type="submission" date="2024-04" db="EMBL/GenBank/DDBJ databases">
        <title>Tritrichomonas musculus Genome.</title>
        <authorList>
            <person name="Alves-Ferreira E."/>
            <person name="Grigg M."/>
            <person name="Lorenzi H."/>
            <person name="Galac M."/>
        </authorList>
    </citation>
    <scope>NUCLEOTIDE SEQUENCE [LARGE SCALE GENOMIC DNA]</scope>
    <source>
        <strain evidence="1 2">EAF2021</strain>
    </source>
</reference>
<proteinExistence type="predicted"/>
<keyword evidence="2" id="KW-1185">Reference proteome</keyword>
<dbReference type="Proteomes" id="UP001470230">
    <property type="component" value="Unassembled WGS sequence"/>
</dbReference>
<dbReference type="EMBL" id="JAPFFF010000075">
    <property type="protein sequence ID" value="KAK8835762.1"/>
    <property type="molecule type" value="Genomic_DNA"/>
</dbReference>